<protein>
    <submittedName>
        <fullName evidence="3">Uncharacterized protein</fullName>
    </submittedName>
</protein>
<evidence type="ECO:0000313" key="3">
    <source>
        <dbReference type="EMBL" id="GAA1616789.1"/>
    </source>
</evidence>
<reference evidence="3 4" key="1">
    <citation type="journal article" date="2019" name="Int. J. Syst. Evol. Microbiol.">
        <title>The Global Catalogue of Microorganisms (GCM) 10K type strain sequencing project: providing services to taxonomists for standard genome sequencing and annotation.</title>
        <authorList>
            <consortium name="The Broad Institute Genomics Platform"/>
            <consortium name="The Broad Institute Genome Sequencing Center for Infectious Disease"/>
            <person name="Wu L."/>
            <person name="Ma J."/>
        </authorList>
    </citation>
    <scope>NUCLEOTIDE SEQUENCE [LARGE SCALE GENOMIC DNA]</scope>
    <source>
        <strain evidence="3 4">JCM 14969</strain>
    </source>
</reference>
<evidence type="ECO:0000256" key="2">
    <source>
        <dbReference type="SAM" id="Phobius"/>
    </source>
</evidence>
<sequence length="77" mass="8429">MTVLSNACGCQRRSNDRETVGAPQTLRTRTARRAESSSSTNGEDAMLHTIVFYGLIAAAAVAWIQILRDISVDFAER</sequence>
<evidence type="ECO:0000256" key="1">
    <source>
        <dbReference type="SAM" id="MobiDB-lite"/>
    </source>
</evidence>
<accession>A0ABN2ESY4</accession>
<gene>
    <name evidence="3" type="ORF">GCM10009789_83500</name>
</gene>
<proteinExistence type="predicted"/>
<evidence type="ECO:0000313" key="4">
    <source>
        <dbReference type="Proteomes" id="UP001500393"/>
    </source>
</evidence>
<dbReference type="EMBL" id="BAAAOS010000066">
    <property type="protein sequence ID" value="GAA1616789.1"/>
    <property type="molecule type" value="Genomic_DNA"/>
</dbReference>
<dbReference type="Proteomes" id="UP001500393">
    <property type="component" value="Unassembled WGS sequence"/>
</dbReference>
<name>A0ABN2ESY4_9ACTN</name>
<keyword evidence="4" id="KW-1185">Reference proteome</keyword>
<keyword evidence="2" id="KW-0812">Transmembrane</keyword>
<keyword evidence="2" id="KW-1133">Transmembrane helix</keyword>
<organism evidence="3 4">
    <name type="scientific">Kribbella sancticallisti</name>
    <dbReference type="NCBI Taxonomy" id="460087"/>
    <lineage>
        <taxon>Bacteria</taxon>
        <taxon>Bacillati</taxon>
        <taxon>Actinomycetota</taxon>
        <taxon>Actinomycetes</taxon>
        <taxon>Propionibacteriales</taxon>
        <taxon>Kribbellaceae</taxon>
        <taxon>Kribbella</taxon>
    </lineage>
</organism>
<feature type="region of interest" description="Disordered" evidence="1">
    <location>
        <begin position="1"/>
        <end position="41"/>
    </location>
</feature>
<keyword evidence="2" id="KW-0472">Membrane</keyword>
<feature type="transmembrane region" description="Helical" evidence="2">
    <location>
        <begin position="45"/>
        <end position="67"/>
    </location>
</feature>
<comment type="caution">
    <text evidence="3">The sequence shown here is derived from an EMBL/GenBank/DDBJ whole genome shotgun (WGS) entry which is preliminary data.</text>
</comment>